<reference evidence="2 3" key="1">
    <citation type="submission" date="2023-07" db="EMBL/GenBank/DDBJ databases">
        <title>Closed genoem sequence of Methanomicrococcus sp. Hf6.</title>
        <authorList>
            <person name="Poehlein A."/>
            <person name="Protasov E."/>
            <person name="Platt K."/>
            <person name="Reeh H."/>
            <person name="Daniel R."/>
            <person name="Brune A."/>
        </authorList>
    </citation>
    <scope>NUCLEOTIDE SEQUENCE [LARGE SCALE GENOMIC DNA]</scope>
    <source>
        <strain evidence="2 3">Hf6</strain>
    </source>
</reference>
<sequence length="142" mass="16210">MELKTKKLIAIFGSIFAFLIICAASVYAYHNPEETYFATAASVWAVIFLPLYYFGKGRKETRQNHLGIQLLFVMIIPAIWVFIIIYRWYVGLPSFSSVSDPTSAFLVVWGEAVVWFLIGIMFTIGSYHTDEIVEKVKNIVNL</sequence>
<keyword evidence="1" id="KW-1133">Transmembrane helix</keyword>
<dbReference type="AlphaFoldDB" id="A0AA96V2J0"/>
<proteinExistence type="predicted"/>
<evidence type="ECO:0000256" key="1">
    <source>
        <dbReference type="SAM" id="Phobius"/>
    </source>
</evidence>
<keyword evidence="1" id="KW-0812">Transmembrane</keyword>
<keyword evidence="1" id="KW-0472">Membrane</keyword>
<feature type="transmembrane region" description="Helical" evidence="1">
    <location>
        <begin position="35"/>
        <end position="54"/>
    </location>
</feature>
<dbReference type="Proteomes" id="UP001302978">
    <property type="component" value="Chromosome"/>
</dbReference>
<gene>
    <name evidence="2" type="ORF">MmiHf6_14940</name>
</gene>
<feature type="transmembrane region" description="Helical" evidence="1">
    <location>
        <begin position="66"/>
        <end position="86"/>
    </location>
</feature>
<dbReference type="GeneID" id="85196094"/>
<protein>
    <submittedName>
        <fullName evidence="2">Uncharacterized protein</fullName>
    </submittedName>
</protein>
<evidence type="ECO:0000313" key="3">
    <source>
        <dbReference type="Proteomes" id="UP001302978"/>
    </source>
</evidence>
<dbReference type="RefSeq" id="WP_316557340.1">
    <property type="nucleotide sequence ID" value="NZ_CP131059.1"/>
</dbReference>
<accession>A0AA96V2J0</accession>
<evidence type="ECO:0000313" key="2">
    <source>
        <dbReference type="EMBL" id="WNY24165.1"/>
    </source>
</evidence>
<feature type="transmembrane region" description="Helical" evidence="1">
    <location>
        <begin position="7"/>
        <end position="29"/>
    </location>
</feature>
<organism evidence="2 3">
    <name type="scientific">Methanimicrococcus hongohii</name>
    <dbReference type="NCBI Taxonomy" id="3028295"/>
    <lineage>
        <taxon>Archaea</taxon>
        <taxon>Methanobacteriati</taxon>
        <taxon>Methanobacteriota</taxon>
        <taxon>Stenosarchaea group</taxon>
        <taxon>Methanomicrobia</taxon>
        <taxon>Methanosarcinales</taxon>
        <taxon>Methanosarcinaceae</taxon>
        <taxon>Methanimicrococcus</taxon>
    </lineage>
</organism>
<dbReference type="EMBL" id="CP131059">
    <property type="protein sequence ID" value="WNY24165.1"/>
    <property type="molecule type" value="Genomic_DNA"/>
</dbReference>
<keyword evidence="3" id="KW-1185">Reference proteome</keyword>
<feature type="transmembrane region" description="Helical" evidence="1">
    <location>
        <begin position="106"/>
        <end position="127"/>
    </location>
</feature>
<dbReference type="KEGG" id="mehf:MmiHf6_14940"/>
<name>A0AA96V2J0_9EURY</name>